<dbReference type="PANTHER" id="PTHR43610">
    <property type="entry name" value="BLL6696 PROTEIN"/>
    <property type="match status" value="1"/>
</dbReference>
<proteinExistence type="predicted"/>
<comment type="caution">
    <text evidence="2">The sequence shown here is derived from an EMBL/GenBank/DDBJ whole genome shotgun (WGS) entry which is preliminary data.</text>
</comment>
<organism evidence="2 3">
    <name type="scientific">Zobellia uliginosa</name>
    <dbReference type="NCBI Taxonomy" id="143224"/>
    <lineage>
        <taxon>Bacteria</taxon>
        <taxon>Pseudomonadati</taxon>
        <taxon>Bacteroidota</taxon>
        <taxon>Flavobacteriia</taxon>
        <taxon>Flavobacteriales</taxon>
        <taxon>Flavobacteriaceae</taxon>
        <taxon>Zobellia</taxon>
    </lineage>
</organism>
<dbReference type="RefSeq" id="WP_076454565.1">
    <property type="nucleotide sequence ID" value="NZ_FTOB01000002.1"/>
</dbReference>
<dbReference type="Gene3D" id="3.40.630.30">
    <property type="match status" value="1"/>
</dbReference>
<sequence length="192" mass="22378">MNADISLENGLVQLLPLSKNHVDILWPIAQEMDLFQYGSNDISTFEKLKAYIDTALNEAQEERSIPFIIYNKVTNECVGSTRFGHIDPKNKVLHIGWTWISQASRGTGFNHQMKFLMLCHAFENMEFEKVEFRIDERNLRSRKAVEKLGATLEGILRKNVIVKNNFRRSSCCYGILREEWNQIKETKFKAYI</sequence>
<reference evidence="2 3" key="1">
    <citation type="submission" date="2017-01" db="EMBL/GenBank/DDBJ databases">
        <authorList>
            <person name="Varghese N."/>
            <person name="Submissions S."/>
        </authorList>
    </citation>
    <scope>NUCLEOTIDE SEQUENCE [LARGE SCALE GENOMIC DNA]</scope>
    <source>
        <strain evidence="2 3">DSM 2061</strain>
    </source>
</reference>
<evidence type="ECO:0000259" key="1">
    <source>
        <dbReference type="PROSITE" id="PS51186"/>
    </source>
</evidence>
<keyword evidence="3" id="KW-1185">Reference proteome</keyword>
<protein>
    <submittedName>
        <fullName evidence="2">Protein N-acetyltransferase, RimJ/RimL family</fullName>
    </submittedName>
</protein>
<name>A0ABY1KTW8_9FLAO</name>
<dbReference type="SUPFAM" id="SSF55729">
    <property type="entry name" value="Acyl-CoA N-acyltransferases (Nat)"/>
    <property type="match status" value="1"/>
</dbReference>
<evidence type="ECO:0000313" key="2">
    <source>
        <dbReference type="EMBL" id="SIS55782.1"/>
    </source>
</evidence>
<feature type="domain" description="N-acetyltransferase" evidence="1">
    <location>
        <begin position="24"/>
        <end position="178"/>
    </location>
</feature>
<evidence type="ECO:0000313" key="3">
    <source>
        <dbReference type="Proteomes" id="UP000185728"/>
    </source>
</evidence>
<dbReference type="Pfam" id="PF13302">
    <property type="entry name" value="Acetyltransf_3"/>
    <property type="match status" value="1"/>
</dbReference>
<dbReference type="PROSITE" id="PS51186">
    <property type="entry name" value="GNAT"/>
    <property type="match status" value="1"/>
</dbReference>
<dbReference type="Proteomes" id="UP000185728">
    <property type="component" value="Unassembled WGS sequence"/>
</dbReference>
<gene>
    <name evidence="2" type="ORF">SAMN05421766_102722</name>
</gene>
<accession>A0ABY1KTW8</accession>
<dbReference type="InterPro" id="IPR016181">
    <property type="entry name" value="Acyl_CoA_acyltransferase"/>
</dbReference>
<dbReference type="InterPro" id="IPR000182">
    <property type="entry name" value="GNAT_dom"/>
</dbReference>
<dbReference type="EMBL" id="FTOB01000002">
    <property type="protein sequence ID" value="SIS55782.1"/>
    <property type="molecule type" value="Genomic_DNA"/>
</dbReference>
<dbReference type="PANTHER" id="PTHR43610:SF1">
    <property type="entry name" value="N-ACETYLTRANSFERASE DOMAIN-CONTAINING PROTEIN"/>
    <property type="match status" value="1"/>
</dbReference>